<comment type="caution">
    <text evidence="1">The sequence shown here is derived from an EMBL/GenBank/DDBJ whole genome shotgun (WGS) entry which is preliminary data.</text>
</comment>
<accession>A0A1A5IC95</accession>
<dbReference type="AlphaFoldDB" id="A0A1A5IC95"/>
<dbReference type="Proteomes" id="UP000093748">
    <property type="component" value="Unassembled WGS sequence"/>
</dbReference>
<evidence type="ECO:0000313" key="1">
    <source>
        <dbReference type="EMBL" id="OBP76566.1"/>
    </source>
</evidence>
<evidence type="ECO:0000313" key="2">
    <source>
        <dbReference type="Proteomes" id="UP000093748"/>
    </source>
</evidence>
<reference evidence="2" key="1">
    <citation type="submission" date="2016-06" db="EMBL/GenBank/DDBJ databases">
        <title>NZP2037 Pacbio-Illumina hybrid assembly.</title>
        <authorList>
            <person name="Ramsay J.P."/>
        </authorList>
    </citation>
    <scope>NUCLEOTIDE SEQUENCE [LARGE SCALE GENOMIC DNA]</scope>
    <source>
        <strain evidence="2">R7ANS::ICEMlSym2042</strain>
    </source>
</reference>
<sequence length="131" mass="14253">MFDCLRGMFRMRPIPLADPVRPVTEIAPKIGLCLQYASKIVATGNGLAMLAAMLPAKSTQIASEIVYCRVHSPLLKKFLGRREPHGLDLFNGPPAPAVPNPFFHGIAHHALPAEVLALERVATNDFRSAKS</sequence>
<protein>
    <submittedName>
        <fullName evidence="1">Uncharacterized protein</fullName>
    </submittedName>
</protein>
<proteinExistence type="predicted"/>
<organism evidence="1 2">
    <name type="scientific">Rhizobium loti</name>
    <name type="common">Mesorhizobium loti</name>
    <dbReference type="NCBI Taxonomy" id="381"/>
    <lineage>
        <taxon>Bacteria</taxon>
        <taxon>Pseudomonadati</taxon>
        <taxon>Pseudomonadota</taxon>
        <taxon>Alphaproteobacteria</taxon>
        <taxon>Hyphomicrobiales</taxon>
        <taxon>Phyllobacteriaceae</taxon>
        <taxon>Mesorhizobium</taxon>
    </lineage>
</organism>
<name>A0A1A5IC95_RHILI</name>
<gene>
    <name evidence="1" type="ORF">BAE39_10640</name>
</gene>
<dbReference type="EMBL" id="LZTJ01000012">
    <property type="protein sequence ID" value="OBP76566.1"/>
    <property type="molecule type" value="Genomic_DNA"/>
</dbReference>